<comment type="caution">
    <text evidence="1">The sequence shown here is derived from an EMBL/GenBank/DDBJ whole genome shotgun (WGS) entry which is preliminary data.</text>
</comment>
<reference evidence="1" key="1">
    <citation type="submission" date="2017-02" db="EMBL/GenBank/DDBJ databases">
        <title>Delving into the versatile metabolic prowess of the omnipresent phylum Bacteroidetes.</title>
        <authorList>
            <person name="Nobu M.K."/>
            <person name="Mei R."/>
            <person name="Narihiro T."/>
            <person name="Kuroda K."/>
            <person name="Liu W.-T."/>
        </authorList>
    </citation>
    <scope>NUCLEOTIDE SEQUENCE</scope>
    <source>
        <strain evidence="1">ADurb.Bin160</strain>
    </source>
</reference>
<evidence type="ECO:0000313" key="1">
    <source>
        <dbReference type="EMBL" id="OQB40713.1"/>
    </source>
</evidence>
<organism evidence="1">
    <name type="scientific">candidate division CPR1 bacterium ADurb.Bin160</name>
    <dbReference type="NCBI Taxonomy" id="1852826"/>
    <lineage>
        <taxon>Bacteria</taxon>
        <taxon>candidate division CPR1</taxon>
    </lineage>
</organism>
<gene>
    <name evidence="1" type="ORF">BWY04_01224</name>
</gene>
<dbReference type="AlphaFoldDB" id="A0A1V5ZKE2"/>
<protein>
    <submittedName>
        <fullName evidence="1">Uncharacterized protein</fullName>
    </submittedName>
</protein>
<accession>A0A1V5ZKE2</accession>
<proteinExistence type="predicted"/>
<name>A0A1V5ZKE2_9BACT</name>
<dbReference type="Proteomes" id="UP000485621">
    <property type="component" value="Unassembled WGS sequence"/>
</dbReference>
<dbReference type="EMBL" id="MWDB01000034">
    <property type="protein sequence ID" value="OQB40713.1"/>
    <property type="molecule type" value="Genomic_DNA"/>
</dbReference>
<sequence>MDKKYELIEFDISIKSVDYHRGEIPLPAGTITCNEEIYEMFVKETGLTTTETEAFNDFYDSILTQPQSFGTAYIEFPVHKGFCVSLGISRYDYKDFKEIELYKFPKLNFTQKKYDKACDALGKIIKLMKQEIMQVKERMEEEDLIEQEQNIIDEFMSAIICKLKYSKFAEDGKNKDLLVNFVYNLLDEDFIDVEKVVNYKVTEEEIIKKIFENYDVINGKIVKKLYM</sequence>